<evidence type="ECO:0000256" key="1">
    <source>
        <dbReference type="SAM" id="SignalP"/>
    </source>
</evidence>
<protein>
    <recommendedName>
        <fullName evidence="4">PEP-CTERM sorting domain-containing protein</fullName>
    </recommendedName>
</protein>
<feature type="chain" id="PRO_5046165719" description="PEP-CTERM sorting domain-containing protein" evidence="1">
    <location>
        <begin position="24"/>
        <end position="114"/>
    </location>
</feature>
<feature type="signal peptide" evidence="1">
    <location>
        <begin position="1"/>
        <end position="23"/>
    </location>
</feature>
<evidence type="ECO:0000313" key="2">
    <source>
        <dbReference type="EMBL" id="MFD2256264.1"/>
    </source>
</evidence>
<evidence type="ECO:0000313" key="3">
    <source>
        <dbReference type="Proteomes" id="UP001597375"/>
    </source>
</evidence>
<dbReference type="EMBL" id="JBHUIT010000005">
    <property type="protein sequence ID" value="MFD2256264.1"/>
    <property type="molecule type" value="Genomic_DNA"/>
</dbReference>
<name>A0ABW5D6B2_9BACT</name>
<dbReference type="RefSeq" id="WP_386819346.1">
    <property type="nucleotide sequence ID" value="NZ_JBHUIT010000005.1"/>
</dbReference>
<evidence type="ECO:0008006" key="4">
    <source>
        <dbReference type="Google" id="ProtNLM"/>
    </source>
</evidence>
<keyword evidence="1" id="KW-0732">Signal</keyword>
<gene>
    <name evidence="2" type="ORF">ACFSSA_06235</name>
</gene>
<accession>A0ABW5D6B2</accession>
<organism evidence="2 3">
    <name type="scientific">Luteolibacter algae</name>
    <dbReference type="NCBI Taxonomy" id="454151"/>
    <lineage>
        <taxon>Bacteria</taxon>
        <taxon>Pseudomonadati</taxon>
        <taxon>Verrucomicrobiota</taxon>
        <taxon>Verrucomicrobiia</taxon>
        <taxon>Verrucomicrobiales</taxon>
        <taxon>Verrucomicrobiaceae</taxon>
        <taxon>Luteolibacter</taxon>
    </lineage>
</organism>
<comment type="caution">
    <text evidence="2">The sequence shown here is derived from an EMBL/GenBank/DDBJ whole genome shotgun (WGS) entry which is preliminary data.</text>
</comment>
<dbReference type="Proteomes" id="UP001597375">
    <property type="component" value="Unassembled WGS sequence"/>
</dbReference>
<keyword evidence="3" id="KW-1185">Reference proteome</keyword>
<reference evidence="3" key="1">
    <citation type="journal article" date="2019" name="Int. J. Syst. Evol. Microbiol.">
        <title>The Global Catalogue of Microorganisms (GCM) 10K type strain sequencing project: providing services to taxonomists for standard genome sequencing and annotation.</title>
        <authorList>
            <consortium name="The Broad Institute Genomics Platform"/>
            <consortium name="The Broad Institute Genome Sequencing Center for Infectious Disease"/>
            <person name="Wu L."/>
            <person name="Ma J."/>
        </authorList>
    </citation>
    <scope>NUCLEOTIDE SEQUENCE [LARGE SCALE GENOMIC DNA]</scope>
    <source>
        <strain evidence="3">CGMCC 4.7106</strain>
    </source>
</reference>
<sequence>MKKKSATLLTAVLFGGAVSFSSAANTVIFTSNFDPVNDINPGNDTGVSRGTIVAASAGFTSASGNVLRFEATTNNQYMGLEILSDSNFNLPDNLDPNGTWSVTFDMYIPAAILQ</sequence>
<proteinExistence type="predicted"/>